<evidence type="ECO:0000256" key="23">
    <source>
        <dbReference type="PROSITE-ProRule" id="PRU00460"/>
    </source>
</evidence>
<dbReference type="FunFam" id="2.10.25.10:FF:000113">
    <property type="entry name" value="Cadherin, EGF LAG seven-pass G-type receptor 3"/>
    <property type="match status" value="1"/>
</dbReference>
<dbReference type="Gene3D" id="2.60.120.200">
    <property type="match status" value="2"/>
</dbReference>
<feature type="domain" description="Cadherin" evidence="33">
    <location>
        <begin position="251"/>
        <end position="358"/>
    </location>
</feature>
<evidence type="ECO:0000259" key="30">
    <source>
        <dbReference type="PROSITE" id="PS50221"/>
    </source>
</evidence>
<keyword evidence="19 23" id="KW-0424">Laminin EGF-like domain</keyword>
<dbReference type="Pfam" id="PF00008">
    <property type="entry name" value="EGF"/>
    <property type="match status" value="2"/>
</dbReference>
<dbReference type="PROSITE" id="PS50261">
    <property type="entry name" value="G_PROTEIN_RECEP_F2_4"/>
    <property type="match status" value="1"/>
</dbReference>
<feature type="compositionally biased region" description="Basic and acidic residues" evidence="24">
    <location>
        <begin position="2970"/>
        <end position="2981"/>
    </location>
</feature>
<dbReference type="CDD" id="cd00054">
    <property type="entry name" value="EGF_CA"/>
    <property type="match status" value="4"/>
</dbReference>
<keyword evidence="14 22" id="KW-1015">Disulfide bond</keyword>
<evidence type="ECO:0000256" key="11">
    <source>
        <dbReference type="ARBA" id="ARBA00022989"/>
    </source>
</evidence>
<evidence type="ECO:0000256" key="17">
    <source>
        <dbReference type="ARBA" id="ARBA00023224"/>
    </source>
</evidence>
<feature type="domain" description="Cadherin" evidence="33">
    <location>
        <begin position="359"/>
        <end position="466"/>
    </location>
</feature>
<feature type="compositionally biased region" description="Polar residues" evidence="24">
    <location>
        <begin position="2936"/>
        <end position="2949"/>
    </location>
</feature>
<dbReference type="CTD" id="368436"/>
<dbReference type="InterPro" id="IPR032471">
    <property type="entry name" value="AGRL2-4_GAIN_subdom_A"/>
</dbReference>
<dbReference type="Gene3D" id="2.170.300.10">
    <property type="entry name" value="Tie2 ligand-binding domain superfamily"/>
    <property type="match status" value="1"/>
</dbReference>
<feature type="region of interest" description="Disordered" evidence="24">
    <location>
        <begin position="2917"/>
        <end position="3002"/>
    </location>
</feature>
<dbReference type="PROSITE" id="PS00232">
    <property type="entry name" value="CADHERIN_1"/>
    <property type="match status" value="5"/>
</dbReference>
<dbReference type="GO" id="GO:0005886">
    <property type="term" value="C:plasma membrane"/>
    <property type="evidence" value="ECO:0007669"/>
    <property type="project" value="UniProtKB-SubCell"/>
</dbReference>
<feature type="transmembrane region" description="Helical" evidence="25">
    <location>
        <begin position="2582"/>
        <end position="2602"/>
    </location>
</feature>
<dbReference type="CDD" id="cd15991">
    <property type="entry name" value="7tmB2_CELSR1"/>
    <property type="match status" value="1"/>
</dbReference>
<evidence type="ECO:0000256" key="26">
    <source>
        <dbReference type="SAM" id="SignalP"/>
    </source>
</evidence>
<evidence type="ECO:0000256" key="1">
    <source>
        <dbReference type="ARBA" id="ARBA00002066"/>
    </source>
</evidence>
<evidence type="ECO:0000259" key="32">
    <source>
        <dbReference type="PROSITE" id="PS50261"/>
    </source>
</evidence>
<feature type="transmembrane region" description="Helical" evidence="25">
    <location>
        <begin position="2480"/>
        <end position="2503"/>
    </location>
</feature>
<dbReference type="PROSITE" id="PS01186">
    <property type="entry name" value="EGF_2"/>
    <property type="match status" value="1"/>
</dbReference>
<reference evidence="34" key="1">
    <citation type="journal article" date="2016" name="Nat. Commun.">
        <title>The channel catfish genome sequence provides insights into the evolution of scale formation in teleosts.</title>
        <authorList>
            <person name="Liu Z."/>
            <person name="Liu S."/>
            <person name="Yao J."/>
            <person name="Bao L."/>
            <person name="Zhang J."/>
            <person name="Li Y."/>
            <person name="Jiang C."/>
            <person name="Sun L."/>
            <person name="Wang R."/>
            <person name="Zhang Y."/>
            <person name="Zhou T."/>
            <person name="Zeng Q."/>
            <person name="Fu Q."/>
            <person name="Gao S."/>
            <person name="Li N."/>
            <person name="Koren S."/>
            <person name="Jiang Y."/>
            <person name="Zimin A."/>
            <person name="Xu P."/>
            <person name="Phillippy A.M."/>
            <person name="Geng X."/>
            <person name="Song L."/>
            <person name="Sun F."/>
            <person name="Li C."/>
            <person name="Wang X."/>
            <person name="Chen A."/>
            <person name="Jin Y."/>
            <person name="Yuan Z."/>
            <person name="Yang Y."/>
            <person name="Tan S."/>
            <person name="Peatman E."/>
            <person name="Lu J."/>
            <person name="Qin Z."/>
            <person name="Dunham R."/>
            <person name="Li Z."/>
            <person name="Sonstegard T."/>
            <person name="Feng J."/>
            <person name="Danzmann R.G."/>
            <person name="Schroeder S."/>
            <person name="Scheffler B."/>
            <person name="Duke M.V."/>
            <person name="Ballard L."/>
            <person name="Kucuktas H."/>
            <person name="Kaltenboeck L."/>
            <person name="Liu H."/>
            <person name="Armbruster J."/>
            <person name="Xie Y."/>
            <person name="Kirby M.L."/>
            <person name="Tian Y."/>
            <person name="Flanagan M.E."/>
            <person name="Mu W."/>
            <person name="Waldbieser G.C."/>
        </authorList>
    </citation>
    <scope>NUCLEOTIDE SEQUENCE [LARGE SCALE GENOMIC DNA]</scope>
    <source>
        <strain evidence="34">SDA103</strain>
    </source>
</reference>
<dbReference type="InterPro" id="IPR036445">
    <property type="entry name" value="GPCR_2_extracell_dom_sf"/>
</dbReference>
<dbReference type="InterPro" id="IPR000832">
    <property type="entry name" value="GPCR_2_secretin-like"/>
</dbReference>
<comment type="function">
    <text evidence="1">Receptor that may have an important role in cell/cell signaling during nervous system formation.</text>
</comment>
<organism evidence="34 35">
    <name type="scientific">Ictalurus punctatus</name>
    <name type="common">Channel catfish</name>
    <name type="synonym">Silurus punctatus</name>
    <dbReference type="NCBI Taxonomy" id="7998"/>
    <lineage>
        <taxon>Eukaryota</taxon>
        <taxon>Metazoa</taxon>
        <taxon>Chordata</taxon>
        <taxon>Craniata</taxon>
        <taxon>Vertebrata</taxon>
        <taxon>Euteleostomi</taxon>
        <taxon>Actinopterygii</taxon>
        <taxon>Neopterygii</taxon>
        <taxon>Teleostei</taxon>
        <taxon>Ostariophysi</taxon>
        <taxon>Siluriformes</taxon>
        <taxon>Ictaluridae</taxon>
        <taxon>Ictalurus</taxon>
    </lineage>
</organism>
<feature type="transmembrane region" description="Helical" evidence="25">
    <location>
        <begin position="2691"/>
        <end position="2714"/>
    </location>
</feature>
<dbReference type="GO" id="GO:0009653">
    <property type="term" value="P:anatomical structure morphogenesis"/>
    <property type="evidence" value="ECO:0007669"/>
    <property type="project" value="UniProtKB-ARBA"/>
</dbReference>
<evidence type="ECO:0000256" key="8">
    <source>
        <dbReference type="ARBA" id="ARBA00022729"/>
    </source>
</evidence>
<keyword evidence="15 35" id="KW-0675">Receptor</keyword>
<dbReference type="SMART" id="SM00180">
    <property type="entry name" value="EGF_Lam"/>
    <property type="match status" value="1"/>
</dbReference>
<feature type="transmembrane region" description="Helical" evidence="25">
    <location>
        <begin position="2622"/>
        <end position="2643"/>
    </location>
</feature>
<dbReference type="FunFam" id="2.60.40.60:FF:000040">
    <property type="entry name" value="cadherin EGF LAG seven-pass G-type receptor 3"/>
    <property type="match status" value="1"/>
</dbReference>
<dbReference type="PROSITE" id="PS50227">
    <property type="entry name" value="G_PROTEIN_RECEP_F2_3"/>
    <property type="match status" value="1"/>
</dbReference>
<dbReference type="InterPro" id="IPR002049">
    <property type="entry name" value="LE_dom"/>
</dbReference>
<accession>A0A2D0T4Z8</accession>
<feature type="domain" description="EGF-like" evidence="28">
    <location>
        <begin position="1665"/>
        <end position="1701"/>
    </location>
</feature>
<dbReference type="FunFam" id="2.10.25.10:FF:000156">
    <property type="entry name" value="cadherin EGF LAG seven-pass G-type receptor 2"/>
    <property type="match status" value="1"/>
</dbReference>
<feature type="transmembrane region" description="Helical" evidence="25">
    <location>
        <begin position="2515"/>
        <end position="2533"/>
    </location>
</feature>
<dbReference type="SMART" id="SM00112">
    <property type="entry name" value="CA"/>
    <property type="match status" value="9"/>
</dbReference>
<feature type="compositionally biased region" description="Basic and acidic residues" evidence="24">
    <location>
        <begin position="2856"/>
        <end position="2868"/>
    </location>
</feature>
<dbReference type="InterPro" id="IPR000152">
    <property type="entry name" value="EGF-type_Asp/Asn_hydroxyl_site"/>
</dbReference>
<dbReference type="Pfam" id="PF02210">
    <property type="entry name" value="Laminin_G_2"/>
    <property type="match status" value="2"/>
</dbReference>
<dbReference type="SUPFAM" id="SSF81321">
    <property type="entry name" value="Family A G protein-coupled receptor-like"/>
    <property type="match status" value="1"/>
</dbReference>
<feature type="domain" description="Cadherin" evidence="33">
    <location>
        <begin position="780"/>
        <end position="882"/>
    </location>
</feature>
<feature type="compositionally biased region" description="Basic and acidic residues" evidence="24">
    <location>
        <begin position="2917"/>
        <end position="2935"/>
    </location>
</feature>
<evidence type="ECO:0000256" key="14">
    <source>
        <dbReference type="ARBA" id="ARBA00023157"/>
    </source>
</evidence>
<name>A0A2D0T4Z8_ICTPU</name>
<dbReference type="PROSITE" id="PS50026">
    <property type="entry name" value="EGF_3"/>
    <property type="match status" value="6"/>
</dbReference>
<evidence type="ECO:0000256" key="3">
    <source>
        <dbReference type="ARBA" id="ARBA00010933"/>
    </source>
</evidence>
<dbReference type="PRINTS" id="PR00205">
    <property type="entry name" value="CADHERIN"/>
</dbReference>
<keyword evidence="6 22" id="KW-0245">EGF-like domain</keyword>
<dbReference type="GO" id="GO:0007166">
    <property type="term" value="P:cell surface receptor signaling pathway"/>
    <property type="evidence" value="ECO:0007669"/>
    <property type="project" value="InterPro"/>
</dbReference>
<feature type="disulfide bond" evidence="23">
    <location>
        <begin position="2023"/>
        <end position="2040"/>
    </location>
</feature>
<dbReference type="PRINTS" id="PR00249">
    <property type="entry name" value="GPCRSECRETIN"/>
</dbReference>
<feature type="domain" description="Laminin G" evidence="27">
    <location>
        <begin position="1431"/>
        <end position="1662"/>
    </location>
</feature>
<evidence type="ECO:0000256" key="4">
    <source>
        <dbReference type="ARBA" id="ARBA00022473"/>
    </source>
</evidence>
<feature type="domain" description="Cadherin" evidence="33">
    <location>
        <begin position="467"/>
        <end position="572"/>
    </location>
</feature>
<dbReference type="InterPro" id="IPR057244">
    <property type="entry name" value="GAIN_B"/>
</dbReference>
<dbReference type="FunFam" id="2.60.120.200:FF:000020">
    <property type="entry name" value="Cadherin EGF LAG seven-pass G-type receptor 2"/>
    <property type="match status" value="1"/>
</dbReference>
<dbReference type="FunFam" id="2.60.40.60:FF:000010">
    <property type="entry name" value="Cadherin EGF LAG seven-pass G-type receptor 3"/>
    <property type="match status" value="2"/>
</dbReference>
<keyword evidence="7 25" id="KW-0812">Transmembrane</keyword>
<dbReference type="CDD" id="cd11304">
    <property type="entry name" value="Cadherin_repeat"/>
    <property type="match status" value="9"/>
</dbReference>
<dbReference type="PROSITE" id="PS50025">
    <property type="entry name" value="LAM_G_DOMAIN"/>
    <property type="match status" value="2"/>
</dbReference>
<dbReference type="SMART" id="SM00181">
    <property type="entry name" value="EGF"/>
    <property type="match status" value="6"/>
</dbReference>
<dbReference type="GO" id="GO:0007399">
    <property type="term" value="P:nervous system development"/>
    <property type="evidence" value="ECO:0007669"/>
    <property type="project" value="UniProtKB-ARBA"/>
</dbReference>
<keyword evidence="16" id="KW-0325">Glycoprotein</keyword>
<dbReference type="PROSITE" id="PS00010">
    <property type="entry name" value="ASX_HYDROXYL"/>
    <property type="match status" value="1"/>
</dbReference>
<keyword evidence="10 21" id="KW-0106">Calcium</keyword>
<dbReference type="SUPFAM" id="SSF57196">
    <property type="entry name" value="EGF/Laminin"/>
    <property type="match status" value="3"/>
</dbReference>
<evidence type="ECO:0000256" key="19">
    <source>
        <dbReference type="ARBA" id="ARBA00023292"/>
    </source>
</evidence>
<feature type="domain" description="EGF-like" evidence="28">
    <location>
        <begin position="1890"/>
        <end position="1926"/>
    </location>
</feature>
<dbReference type="InterPro" id="IPR000203">
    <property type="entry name" value="GPS"/>
</dbReference>
<dbReference type="Gene3D" id="1.20.1070.10">
    <property type="entry name" value="Rhodopsin 7-helix transmembrane proteins"/>
    <property type="match status" value="1"/>
</dbReference>
<evidence type="ECO:0000256" key="2">
    <source>
        <dbReference type="ARBA" id="ARBA00004651"/>
    </source>
</evidence>
<feature type="domain" description="Laminin G" evidence="27">
    <location>
        <begin position="1705"/>
        <end position="1888"/>
    </location>
</feature>
<dbReference type="Proteomes" id="UP000221080">
    <property type="component" value="Chromosome 19"/>
</dbReference>
<dbReference type="Pfam" id="PF23592">
    <property type="entry name" value="Cadherin_CELSR2_9th"/>
    <property type="match status" value="1"/>
</dbReference>
<dbReference type="InterPro" id="IPR020894">
    <property type="entry name" value="Cadherin_CS"/>
</dbReference>
<evidence type="ECO:0000256" key="25">
    <source>
        <dbReference type="SAM" id="Phobius"/>
    </source>
</evidence>
<dbReference type="SUPFAM" id="SSF49313">
    <property type="entry name" value="Cadherin-like"/>
    <property type="match status" value="9"/>
</dbReference>
<dbReference type="Gene3D" id="2.60.220.50">
    <property type="match status" value="1"/>
</dbReference>
<reference evidence="35" key="2">
    <citation type="submission" date="2025-08" db="UniProtKB">
        <authorList>
            <consortium name="RefSeq"/>
        </authorList>
    </citation>
    <scope>IDENTIFICATION</scope>
    <source>
        <tissue evidence="35">Blood</tissue>
    </source>
</reference>
<dbReference type="Gene3D" id="4.10.1240.10">
    <property type="entry name" value="GPCR, family 2, extracellular hormone receptor domain"/>
    <property type="match status" value="1"/>
</dbReference>
<keyword evidence="12" id="KW-0297">G-protein coupled receptor</keyword>
<keyword evidence="17" id="KW-0807">Transducer</keyword>
<evidence type="ECO:0000256" key="9">
    <source>
        <dbReference type="ARBA" id="ARBA00022737"/>
    </source>
</evidence>
<evidence type="ECO:0000256" key="12">
    <source>
        <dbReference type="ARBA" id="ARBA00023040"/>
    </source>
</evidence>
<feature type="domain" description="EGF-like" evidence="28">
    <location>
        <begin position="1392"/>
        <end position="1430"/>
    </location>
</feature>
<dbReference type="FunFam" id="2.60.120.200:FF:000059">
    <property type="entry name" value="Cadherin EGF LAG seven-pass G-type receptor 1"/>
    <property type="match status" value="1"/>
</dbReference>
<comment type="similarity">
    <text evidence="3">Belongs to the G-protein coupled receptor 2 family. LN-TM7 subfamily.</text>
</comment>
<dbReference type="PROSITE" id="PS50221">
    <property type="entry name" value="GAIN_B"/>
    <property type="match status" value="1"/>
</dbReference>
<dbReference type="Pfam" id="PF00053">
    <property type="entry name" value="EGF_laminin"/>
    <property type="match status" value="1"/>
</dbReference>
<dbReference type="InterPro" id="IPR001881">
    <property type="entry name" value="EGF-like_Ca-bd_dom"/>
</dbReference>
<evidence type="ECO:0000256" key="24">
    <source>
        <dbReference type="SAM" id="MobiDB-lite"/>
    </source>
</evidence>
<evidence type="ECO:0000256" key="6">
    <source>
        <dbReference type="ARBA" id="ARBA00022536"/>
    </source>
</evidence>
<feature type="domain" description="GAIN-B" evidence="30">
    <location>
        <begin position="2302"/>
        <end position="2471"/>
    </location>
</feature>
<feature type="transmembrane region" description="Helical" evidence="25">
    <location>
        <begin position="2664"/>
        <end position="2685"/>
    </location>
</feature>
<keyword evidence="9" id="KW-0677">Repeat</keyword>
<dbReference type="SUPFAM" id="SSF49899">
    <property type="entry name" value="Concanavalin A-like lectins/glucanases"/>
    <property type="match status" value="2"/>
</dbReference>
<comment type="subcellular location">
    <subcellularLocation>
        <location evidence="2">Cell membrane</location>
        <topology evidence="2">Multi-pass membrane protein</topology>
    </subcellularLocation>
</comment>
<feature type="disulfide bond" evidence="22">
    <location>
        <begin position="1691"/>
        <end position="1700"/>
    </location>
</feature>
<evidence type="ECO:0000259" key="33">
    <source>
        <dbReference type="PROSITE" id="PS50268"/>
    </source>
</evidence>
<dbReference type="PROSITE" id="PS50027">
    <property type="entry name" value="EGF_LAM_2"/>
    <property type="match status" value="1"/>
</dbReference>
<feature type="compositionally biased region" description="Basic and acidic residues" evidence="24">
    <location>
        <begin position="3035"/>
        <end position="3046"/>
    </location>
</feature>
<keyword evidence="5" id="KW-1003">Cell membrane</keyword>
<dbReference type="Pfam" id="PF16489">
    <property type="entry name" value="GAIN"/>
    <property type="match status" value="1"/>
</dbReference>
<feature type="compositionally biased region" description="Basic and acidic residues" evidence="24">
    <location>
        <begin position="2327"/>
        <end position="2341"/>
    </location>
</feature>
<dbReference type="FunFam" id="2.10.25.10:FF:000089">
    <property type="entry name" value="Cadherin EGF LAG seven-pass G-type receptor 3"/>
    <property type="match status" value="1"/>
</dbReference>
<comment type="caution">
    <text evidence="22">Lacks conserved residue(s) required for the propagation of feature annotation.</text>
</comment>
<evidence type="ECO:0000256" key="18">
    <source>
        <dbReference type="ARBA" id="ARBA00023278"/>
    </source>
</evidence>
<feature type="region of interest" description="Disordered" evidence="24">
    <location>
        <begin position="2308"/>
        <end position="2344"/>
    </location>
</feature>
<feature type="domain" description="G-protein coupled receptors family 2 profile 1" evidence="31">
    <location>
        <begin position="2053"/>
        <end position="2126"/>
    </location>
</feature>
<evidence type="ECO:0000256" key="15">
    <source>
        <dbReference type="ARBA" id="ARBA00023170"/>
    </source>
</evidence>
<feature type="disulfide bond" evidence="22">
    <location>
        <begin position="1954"/>
        <end position="1963"/>
    </location>
</feature>
<dbReference type="SMART" id="SM00179">
    <property type="entry name" value="EGF_CA"/>
    <property type="match status" value="4"/>
</dbReference>
<feature type="chain" id="PRO_5039916194" description="Cadherin EGF LAG seven-pass G-type receptor 1" evidence="26">
    <location>
        <begin position="17"/>
        <end position="3046"/>
    </location>
</feature>
<evidence type="ECO:0000259" key="27">
    <source>
        <dbReference type="PROSITE" id="PS50025"/>
    </source>
</evidence>
<feature type="compositionally biased region" description="Polar residues" evidence="24">
    <location>
        <begin position="2308"/>
        <end position="2325"/>
    </location>
</feature>
<dbReference type="KEGG" id="ipu:108279891"/>
<feature type="domain" description="Cadherin" evidence="33">
    <location>
        <begin position="1113"/>
        <end position="1213"/>
    </location>
</feature>
<dbReference type="FunFam" id="2.10.25.10:FF:000047">
    <property type="entry name" value="Cadherin EGF LAG seven-pass G-type receptor 2"/>
    <property type="match status" value="1"/>
</dbReference>
<dbReference type="SMART" id="SM00008">
    <property type="entry name" value="HormR"/>
    <property type="match status" value="1"/>
</dbReference>
<dbReference type="GO" id="GO:0007156">
    <property type="term" value="P:homophilic cell adhesion via plasma membrane adhesion molecules"/>
    <property type="evidence" value="ECO:0007669"/>
    <property type="project" value="InterPro"/>
</dbReference>
<feature type="disulfide bond" evidence="23">
    <location>
        <begin position="2042"/>
        <end position="2051"/>
    </location>
</feature>
<dbReference type="GO" id="GO:0004930">
    <property type="term" value="F:G protein-coupled receptor activity"/>
    <property type="evidence" value="ECO:0007669"/>
    <property type="project" value="UniProtKB-KW"/>
</dbReference>
<dbReference type="FunFam" id="4.10.1240.10:FF:000003">
    <property type="entry name" value="Putative cadherin EGF LAG seven-pass G-type receptor 2"/>
    <property type="match status" value="1"/>
</dbReference>
<feature type="transmembrane region" description="Helical" evidence="25">
    <location>
        <begin position="2539"/>
        <end position="2561"/>
    </location>
</feature>
<keyword evidence="13 25" id="KW-0472">Membrane</keyword>
<feature type="disulfide bond" evidence="23">
    <location>
        <begin position="2021"/>
        <end position="2033"/>
    </location>
</feature>
<dbReference type="InterPro" id="IPR017981">
    <property type="entry name" value="GPCR_2-like_7TM"/>
</dbReference>
<dbReference type="InterPro" id="IPR001879">
    <property type="entry name" value="GPCR_2_extracellular_dom"/>
</dbReference>
<dbReference type="PROSITE" id="PS01248">
    <property type="entry name" value="EGF_LAM_1"/>
    <property type="match status" value="1"/>
</dbReference>
<dbReference type="CDD" id="cd00110">
    <property type="entry name" value="LamG"/>
    <property type="match status" value="2"/>
</dbReference>
<evidence type="ECO:0000256" key="5">
    <source>
        <dbReference type="ARBA" id="ARBA00022475"/>
    </source>
</evidence>
<feature type="domain" description="EGF-like" evidence="28">
    <location>
        <begin position="1352"/>
        <end position="1388"/>
    </location>
</feature>
<evidence type="ECO:0000256" key="20">
    <source>
        <dbReference type="ARBA" id="ARBA00071749"/>
    </source>
</evidence>
<evidence type="ECO:0000259" key="29">
    <source>
        <dbReference type="PROSITE" id="PS50027"/>
    </source>
</evidence>
<feature type="domain" description="Cadherin" evidence="33">
    <location>
        <begin position="989"/>
        <end position="1090"/>
    </location>
</feature>
<dbReference type="SMART" id="SM00282">
    <property type="entry name" value="LamG"/>
    <property type="match status" value="2"/>
</dbReference>
<keyword evidence="8 26" id="KW-0732">Signal</keyword>
<dbReference type="Gene3D" id="2.10.25.10">
    <property type="entry name" value="Laminin"/>
    <property type="match status" value="6"/>
</dbReference>
<evidence type="ECO:0000313" key="34">
    <source>
        <dbReference type="Proteomes" id="UP000221080"/>
    </source>
</evidence>
<proteinExistence type="inferred from homology"/>
<dbReference type="InterPro" id="IPR002126">
    <property type="entry name" value="Cadherin-like_dom"/>
</dbReference>
<dbReference type="SMART" id="SM00303">
    <property type="entry name" value="GPS"/>
    <property type="match status" value="1"/>
</dbReference>
<dbReference type="FunFam" id="2.60.40.60:FF:000038">
    <property type="entry name" value="Cadherin EGF LAG seven-pass G-type receptor 3"/>
    <property type="match status" value="1"/>
</dbReference>
<feature type="region of interest" description="Disordered" evidence="24">
    <location>
        <begin position="2794"/>
        <end position="2877"/>
    </location>
</feature>
<dbReference type="PANTHER" id="PTHR24026:SF36">
    <property type="entry name" value="CADHERIN EGF LAG SEVEN-PASS G-TYPE RECEPTOR 1"/>
    <property type="match status" value="1"/>
</dbReference>
<dbReference type="FunFam" id="2.10.25.10:FF:000011">
    <property type="entry name" value="Cadherin EGF LAG seven-pass G-type receptor"/>
    <property type="match status" value="1"/>
</dbReference>
<feature type="domain" description="G-protein coupled receptors family 2 profile 2" evidence="32">
    <location>
        <begin position="2478"/>
        <end position="2715"/>
    </location>
</feature>
<evidence type="ECO:0000313" key="35">
    <source>
        <dbReference type="RefSeq" id="XP_017349982.2"/>
    </source>
</evidence>
<feature type="disulfide bond" evidence="22">
    <location>
        <begin position="1916"/>
        <end position="1925"/>
    </location>
</feature>
<dbReference type="InterPro" id="IPR000742">
    <property type="entry name" value="EGF"/>
</dbReference>
<feature type="domain" description="Cadherin" evidence="33">
    <location>
        <begin position="883"/>
        <end position="988"/>
    </location>
</feature>
<feature type="compositionally biased region" description="Polar residues" evidence="24">
    <location>
        <begin position="2984"/>
        <end position="3002"/>
    </location>
</feature>
<evidence type="ECO:0000259" key="31">
    <source>
        <dbReference type="PROSITE" id="PS50227"/>
    </source>
</evidence>
<gene>
    <name evidence="35" type="primary">celsr1a</name>
</gene>
<protein>
    <recommendedName>
        <fullName evidence="20">Cadherin EGF LAG seven-pass G-type receptor 1</fullName>
    </recommendedName>
</protein>
<keyword evidence="11 25" id="KW-1133">Transmembrane helix</keyword>
<sequence>MEVSVCLLLILSLSLAGCFDLHLSDTLHSGAVLLDLSLGPGWTYTLERTFTSNPLVNVVQVDRRDGAVSLVREVKCTRLARSNPVPLRFRIQSLTTRDSVVAHVNVFVHGQDCFIKYRRKSVFNEPDVHVDYLHSLGKTSCFSSGARLVNLEHYVPAFSRRHVRGFSERSCVSDGLNVFVRNGSVFARDETCLGQSTQRTVTCVLHGSQGAPVCVRVTLNLETTPRPVEHQAQEWKLRRRRRSVNSAPAFQLPNYQVSVPENEPAGTHVITLKAVDTDSGEAGRVEYSMEALFDSRSNDFFRIDLQTGSIETEQPLNREFKDTHVFKVTATDFGTPRRSATSYLTVTVKDTNDHGPVFEQTEYRVSIRENVEVGFEVMTVRATDEDAPSNANMIYKIVNGDGVNSIFEIDSRNGLVRVRVRPDRETLAQYMLIVEANDQGKDPGPRSATATVHITVEDENDNSPQFSEKRYVVQVPENVPVNTRVAQVKATDKDEGNNAKVHYSIIKGNVKGQFYIHSLTGVIDVINPLDYETHRDYSLGIKAQDGGRPPLINSTGLVIVQVIDINDNAPMFVSTPFQATILESVPIGYSVIHIQAIDSDSGENARLDYRLTDTSPGFPFTINNSTGWITASAALDRETTEYYTFGVEARDNGIPVMSSSASVSITVLDVNDNAPTFTEKIYSLKINEDAVVGSSVLTVTAVDQDINSVVTYQISSGNTRNRFAITSQSGGGLITLALPLDYKQERQYVLTITASDGTLYDTAQVFINVTDANTHRPVFQSANYQVLFSEDKPIGSTVVVISATDEDTGENARITYIMEDKVPQFAIDSDTGAITTQMEIDYEDQASYTLAIIAHDNGIPQKSDTTYVEIIVEDANDNVPQFSREKYQGTVFEDAPQFTSVLQISASDKDSGSNGRVSYTFLGGDDGEGDFFIEQFSGIIRTNRKLDRENIPVYNLKAYAVDRGIPPLKAAVEIQVSVLDINDNAPVFEEDELYIDVKENSPIDSVVARITAKDPDEGTNAQIMYQIVEGNIPEVFDLDIFTGDLKALTDLDYETKTEYVIVVQATSAPLVSRATVHIRLVDVNDNEPVLQNFEIIFNNYITNKSNSFPAGVIGKVPAHDPDVSDKLKYSFVEGNDLSLLILNPDTGELKLSRDLDNNRPLEAAMKVSVTDGLHRVTALCTLRVTIITDDMLTNSITVRLENMSQERFLSPLLGLFTEGVAAVLSTSRDGVFIFNVQNDSDVSGSILNVTFSALLPGGTPGRYFPSEELQEQIYLNRTLLRHISSQSVLPFDDNICLREPCENYMKCVSVLKFDSSPPFIASDTMLFRPIHPINGLRCRCPAGFTGDYCETEIDLCYSGPCRNNGRCRSREGGYTCECLEDFTGEHCEVNARSGRCIPGVCKNGGKCVDLLVGGFVCQCPSGEYEKPYCEMTTRSFPGQSFITFRGLRQRFHFTVSFMFATRERNALLLYNGRFNEKHDFIAVEIIEEQIQLTFSAGESKTTVAPSVPGGVSDGQWHSVQLHYYNKDSLHLLDASGVLRVPLYTAWLELTHKEPNIGRLGVPNGPSGEKVAVVAVDDCDIAMAVRFGSQIGNYSCAAQGTQTGQKKSLDLTGPLLLGGVPNLPEDFPVRNRDFVGCMRNLTIDSKPTDMANFIANNGTTAGCPAKRNFCKEGLCQYGGQCENKWNTYSCDCPNGRGGKNCEQMMPSPQYFDGHAMVSWSDHDITVAVPWYIGLMFRTRQSSTTATLMQANAGPASQINLQVVNRQVQMVVLLRAERVALLEFPEVRVNDGEWHHLLVEITSSKEGKDTKYLAQVSLDYDMFKRSVEIGNELPGLKIRSLYIGGLQGENNNVLQGFQGCIQGVRMGETSTNTGNVNMQQGLKIRVEEGCDLADPCDSNICPENSHCMDEWSAHTCVCDPGFFGKECVHACKLNPCEHVSTCMQKPSSSHGYTCECGQNYYGQYCENKMEKPCPKGWWGSPVCGPCNCDVSKGFNPDCNKTTGECRCKDNYYRPKDSDTCYPCDCFFPGASSRTCDPQTGQCPCKAGVIGRQCNLCDNPFAEVTNTGCEVVYEGCPKAFDAGIWWPRTSFGRPVAMNCPKGSIGTAVRHCNDEKGWLPAELFNCTTITFSQLKKLNDEMHRNESQMDGEKSKDIALMLYNATSQTESFYGNDVKTAFQLISRVLQFESQQQGFDLAAMRDASFNENIVKAGSAILDPSNKEHWDHIQRTDGGTAHLLSHFEDYTTTVARNMRKTYLKPFIIVTDNMIMAVDYLDFSTPDDVKMPPFQKIKEEYPKDLQSSVLFPEFTVKSSQNRVVPTDEPASQTQSTEEDHTQDERRKREAESPPQFPVAAVIVYRTLGQLLPEHYDPDRRSLRLPNRPTINTPIISTTVHSEGQPLSMPLEQPITLDYTLLETEERSKPVCVFWNHSITIGGTGGWSSKGCELTFRNKTHISCQCNHMTSFAVLMDISKREHGDVLPLKIVTYATVSASLLALLITFILLAILQKLRSNLHSIHKNLVAALFFSELVFLIGINQTDNPFVCTVIAILLHFFYMCTFAWMFVEGLHIYRMLTEMRNINHGHMRFYYAIGWGIPAIITGLAVGLDPQGYGNPDFCWLSVHDTLIWSFAGPIAVVVLVNIVIFVLAAKASCGRRRRSFEKSGAIPALRMAFLLLLLISATWLLGLMAVNSDVMLFHYLFAIFSCLQGIFIFLFHCVLSKEVRKNLKLVFTGKKPVPEESTTTRASLLTRSLNCNNTYTEDGTIFRSAIGESTVSLESTIRSAKSHSGYLAYSFRDDQKPSVSTGTAKAGHADLDGSLFHRNGTKADDSDSDSELSADEHSSSYASSHSSDSEDDDDDEVHMKPKWNNERQPLHSTPKVDSVANHMKPYWPAEAATASDSEEAGGAERLRVETKVNVELHQENKLNHIGESLQDKDSTSKDGGTTNQTNSNHQPEQRKGILKNKITYPPPLSDKNMKNKLREKLSDYNPPTISSRTPSVTSNDGVNSHNVLIKTPHRVLPSRELQNGVVLNINGGNQSDSDRKPEESLPA</sequence>
<feature type="domain" description="EGF-like" evidence="28">
    <location>
        <begin position="1927"/>
        <end position="1964"/>
    </location>
</feature>
<dbReference type="InterPro" id="IPR056286">
    <property type="entry name" value="Cadherin_CELSR1-3_9th"/>
</dbReference>
<keyword evidence="34" id="KW-1185">Reference proteome</keyword>
<dbReference type="FunFam" id="2.60.40.60:FF:000023">
    <property type="entry name" value="Cadherin EGF LAG seven-pass G-type receptor 3"/>
    <property type="match status" value="2"/>
</dbReference>
<feature type="region of interest" description="Disordered" evidence="24">
    <location>
        <begin position="3026"/>
        <end position="3046"/>
    </location>
</feature>
<dbReference type="GO" id="GO:0005509">
    <property type="term" value="F:calcium ion binding"/>
    <property type="evidence" value="ECO:0007669"/>
    <property type="project" value="UniProtKB-UniRule"/>
</dbReference>
<feature type="domain" description="Cadherin" evidence="33">
    <location>
        <begin position="678"/>
        <end position="779"/>
    </location>
</feature>
<dbReference type="InterPro" id="IPR001791">
    <property type="entry name" value="Laminin_G"/>
</dbReference>
<evidence type="ECO:0000259" key="28">
    <source>
        <dbReference type="PROSITE" id="PS50026"/>
    </source>
</evidence>
<dbReference type="Gene3D" id="2.60.40.60">
    <property type="entry name" value="Cadherins"/>
    <property type="match status" value="9"/>
</dbReference>
<dbReference type="InterPro" id="IPR015919">
    <property type="entry name" value="Cadherin-like_sf"/>
</dbReference>
<feature type="disulfide bond" evidence="22">
    <location>
        <begin position="1378"/>
        <end position="1387"/>
    </location>
</feature>
<feature type="signal peptide" evidence="26">
    <location>
        <begin position="1"/>
        <end position="16"/>
    </location>
</feature>
<dbReference type="FunFam" id="2.60.220.50:FF:000005">
    <property type="entry name" value="Cadherin EGF LAG seven-pass G-type receptor 2"/>
    <property type="match status" value="1"/>
</dbReference>
<dbReference type="FunFam" id="2.60.40.60:FF:000044">
    <property type="entry name" value="Cadherin, EGF LAG seven-pass G-type receptor 3"/>
    <property type="match status" value="1"/>
</dbReference>
<evidence type="ECO:0000256" key="16">
    <source>
        <dbReference type="ARBA" id="ARBA00023180"/>
    </source>
</evidence>
<dbReference type="FunFam" id="2.60.40.60:FF:000029">
    <property type="entry name" value="Cadherin EGF LAG seven-pass G-type receptor 3"/>
    <property type="match status" value="1"/>
</dbReference>
<feature type="domain" description="EGF-like" evidence="28">
    <location>
        <begin position="1292"/>
        <end position="1350"/>
    </location>
</feature>
<evidence type="ECO:0000256" key="10">
    <source>
        <dbReference type="ARBA" id="ARBA00022837"/>
    </source>
</evidence>
<dbReference type="PROSITE" id="PS00022">
    <property type="entry name" value="EGF_1"/>
    <property type="match status" value="5"/>
</dbReference>
<dbReference type="InterPro" id="IPR046338">
    <property type="entry name" value="GAIN_dom_sf"/>
</dbReference>
<dbReference type="FunFam" id="1.20.1070.10:FF:000123">
    <property type="entry name" value="cadherin EGF LAG seven-pass G-type receptor 1 isoform X2"/>
    <property type="match status" value="1"/>
</dbReference>
<feature type="domain" description="Laminin EGF-like" evidence="29">
    <location>
        <begin position="2021"/>
        <end position="2068"/>
    </location>
</feature>
<dbReference type="GeneID" id="108279891"/>
<dbReference type="Pfam" id="PF01825">
    <property type="entry name" value="GPS"/>
    <property type="match status" value="1"/>
</dbReference>
<keyword evidence="18" id="KW-0379">Hydroxylation</keyword>
<evidence type="ECO:0000256" key="13">
    <source>
        <dbReference type="ARBA" id="ARBA00023136"/>
    </source>
</evidence>
<dbReference type="CDD" id="cd00055">
    <property type="entry name" value="EGF_Lam"/>
    <property type="match status" value="1"/>
</dbReference>
<feature type="disulfide bond" evidence="22">
    <location>
        <begin position="1340"/>
        <end position="1349"/>
    </location>
</feature>
<dbReference type="OrthoDB" id="26203at2759"/>
<dbReference type="PANTHER" id="PTHR24026">
    <property type="entry name" value="FAT ATYPICAL CADHERIN-RELATED"/>
    <property type="match status" value="1"/>
</dbReference>
<evidence type="ECO:0000256" key="7">
    <source>
        <dbReference type="ARBA" id="ARBA00022692"/>
    </source>
</evidence>
<dbReference type="PROSITE" id="PS50268">
    <property type="entry name" value="CADHERIN_2"/>
    <property type="match status" value="9"/>
</dbReference>
<dbReference type="RefSeq" id="XP_017349982.2">
    <property type="nucleotide sequence ID" value="XM_017494493.3"/>
</dbReference>
<evidence type="ECO:0000256" key="22">
    <source>
        <dbReference type="PROSITE-ProRule" id="PRU00076"/>
    </source>
</evidence>
<evidence type="ECO:0000256" key="21">
    <source>
        <dbReference type="PROSITE-ProRule" id="PRU00043"/>
    </source>
</evidence>
<keyword evidence="4" id="KW-0217">Developmental protein</keyword>
<dbReference type="FunFam" id="2.60.40.60:FF:000013">
    <property type="entry name" value="Cadherin EGF LAG seven-pass G-type receptor"/>
    <property type="match status" value="1"/>
</dbReference>
<dbReference type="InterPro" id="IPR013320">
    <property type="entry name" value="ConA-like_dom_sf"/>
</dbReference>
<feature type="domain" description="Cadherin" evidence="33">
    <location>
        <begin position="573"/>
        <end position="677"/>
    </location>
</feature>
<dbReference type="Pfam" id="PF00002">
    <property type="entry name" value="7tm_2"/>
    <property type="match status" value="1"/>
</dbReference>
<dbReference type="Pfam" id="PF00028">
    <property type="entry name" value="Cadherin"/>
    <property type="match status" value="8"/>
</dbReference>